<evidence type="ECO:0000313" key="3">
    <source>
        <dbReference type="Proteomes" id="UP000256970"/>
    </source>
</evidence>
<dbReference type="STRING" id="3088.A0A383WNZ6"/>
<dbReference type="AlphaFoldDB" id="A0A383WNZ6"/>
<keyword evidence="1" id="KW-0732">Signal</keyword>
<evidence type="ECO:0000313" key="2">
    <source>
        <dbReference type="EMBL" id="SZX79165.1"/>
    </source>
</evidence>
<reference evidence="2 3" key="1">
    <citation type="submission" date="2016-10" db="EMBL/GenBank/DDBJ databases">
        <authorList>
            <person name="Cai Z."/>
        </authorList>
    </citation>
    <scope>NUCLEOTIDE SEQUENCE [LARGE SCALE GENOMIC DNA]</scope>
</reference>
<accession>A0A383WNZ6</accession>
<gene>
    <name evidence="2" type="ORF">BQ4739_LOCUS19452</name>
</gene>
<keyword evidence="3" id="KW-1185">Reference proteome</keyword>
<dbReference type="Gene3D" id="2.60.120.260">
    <property type="entry name" value="Galactose-binding domain-like"/>
    <property type="match status" value="1"/>
</dbReference>
<evidence type="ECO:0008006" key="4">
    <source>
        <dbReference type="Google" id="ProtNLM"/>
    </source>
</evidence>
<protein>
    <recommendedName>
        <fullName evidence="4">P/Homo B domain-containing protein</fullName>
    </recommendedName>
</protein>
<feature type="chain" id="PRO_5016565944" description="P/Homo B domain-containing protein" evidence="1">
    <location>
        <begin position="21"/>
        <end position="550"/>
    </location>
</feature>
<sequence>MKNTAVAMLLLLGCAAVANAQQPICKTYKKLLTSSSSKLLMDPIRVAHSAPIASVTVNSMSVAFPKIGDLQVSLLRAPLNSATPDAAVILKKTGTGALGANLAGTGFADAAAAEFPAAAEAAPFTGSFKPAQPLAAFNGKDASGSWVLRVADVPALGSTVDASTSPITLTGWALTICFTQEPVPAVAATEGGEDKAPAMDSGNATASSNMTTSGNMTMGGNVTAGGNGTTGKNVSGFDGEGFNNVAMRLLFPWQLPEEEEATVRAASGPLHSVKGAAWGAVHNEVKDFTMLLAAKSAATKSYLNKKLSDHINAVNGASQLMQAAIQGKGSLLHSAGEGLMGHIGQLKASIGKGGLRDAAKAEMADKVDNLMKLGGSFMNLAGSVLGDMGSTATLMKDAATAKAKHVVDTYTTTEGVVKAHIDNSVQRRVDALNAMLDHIANTAGQASSVTGPVMEFKLQAHQAKLKALEAALDKLAAMVKATPTPSQVVHGKMAFLSNLASLHPMAKAVSDPEAALAGLMGKMGQFKQALSHPGQGQFRAMMTGNATQSG</sequence>
<proteinExistence type="predicted"/>
<feature type="signal peptide" evidence="1">
    <location>
        <begin position="1"/>
        <end position="20"/>
    </location>
</feature>
<dbReference type="Proteomes" id="UP000256970">
    <property type="component" value="Unassembled WGS sequence"/>
</dbReference>
<name>A0A383WNZ6_TETOB</name>
<dbReference type="EMBL" id="FNXT01001358">
    <property type="protein sequence ID" value="SZX79165.1"/>
    <property type="molecule type" value="Genomic_DNA"/>
</dbReference>
<evidence type="ECO:0000256" key="1">
    <source>
        <dbReference type="SAM" id="SignalP"/>
    </source>
</evidence>
<organism evidence="2 3">
    <name type="scientific">Tetradesmus obliquus</name>
    <name type="common">Green alga</name>
    <name type="synonym">Acutodesmus obliquus</name>
    <dbReference type="NCBI Taxonomy" id="3088"/>
    <lineage>
        <taxon>Eukaryota</taxon>
        <taxon>Viridiplantae</taxon>
        <taxon>Chlorophyta</taxon>
        <taxon>core chlorophytes</taxon>
        <taxon>Chlorophyceae</taxon>
        <taxon>CS clade</taxon>
        <taxon>Sphaeropleales</taxon>
        <taxon>Scenedesmaceae</taxon>
        <taxon>Tetradesmus</taxon>
    </lineage>
</organism>